<gene>
    <name evidence="4" type="ORF">BDQ12DRAFT_639385</name>
</gene>
<reference evidence="4 5" key="1">
    <citation type="journal article" date="2019" name="Nat. Ecol. Evol.">
        <title>Megaphylogeny resolves global patterns of mushroom evolution.</title>
        <authorList>
            <person name="Varga T."/>
            <person name="Krizsan K."/>
            <person name="Foldi C."/>
            <person name="Dima B."/>
            <person name="Sanchez-Garcia M."/>
            <person name="Sanchez-Ramirez S."/>
            <person name="Szollosi G.J."/>
            <person name="Szarkandi J.G."/>
            <person name="Papp V."/>
            <person name="Albert L."/>
            <person name="Andreopoulos W."/>
            <person name="Angelini C."/>
            <person name="Antonin V."/>
            <person name="Barry K.W."/>
            <person name="Bougher N.L."/>
            <person name="Buchanan P."/>
            <person name="Buyck B."/>
            <person name="Bense V."/>
            <person name="Catcheside P."/>
            <person name="Chovatia M."/>
            <person name="Cooper J."/>
            <person name="Damon W."/>
            <person name="Desjardin D."/>
            <person name="Finy P."/>
            <person name="Geml J."/>
            <person name="Haridas S."/>
            <person name="Hughes K."/>
            <person name="Justo A."/>
            <person name="Karasinski D."/>
            <person name="Kautmanova I."/>
            <person name="Kiss B."/>
            <person name="Kocsube S."/>
            <person name="Kotiranta H."/>
            <person name="LaButti K.M."/>
            <person name="Lechner B.E."/>
            <person name="Liimatainen K."/>
            <person name="Lipzen A."/>
            <person name="Lukacs Z."/>
            <person name="Mihaltcheva S."/>
            <person name="Morgado L.N."/>
            <person name="Niskanen T."/>
            <person name="Noordeloos M.E."/>
            <person name="Ohm R.A."/>
            <person name="Ortiz-Santana B."/>
            <person name="Ovrebo C."/>
            <person name="Racz N."/>
            <person name="Riley R."/>
            <person name="Savchenko A."/>
            <person name="Shiryaev A."/>
            <person name="Soop K."/>
            <person name="Spirin V."/>
            <person name="Szebenyi C."/>
            <person name="Tomsovsky M."/>
            <person name="Tulloss R.E."/>
            <person name="Uehling J."/>
            <person name="Grigoriev I.V."/>
            <person name="Vagvolgyi C."/>
            <person name="Papp T."/>
            <person name="Martin F.M."/>
            <person name="Miettinen O."/>
            <person name="Hibbett D.S."/>
            <person name="Nagy L.G."/>
        </authorList>
    </citation>
    <scope>NUCLEOTIDE SEQUENCE [LARGE SCALE GENOMIC DNA]</scope>
    <source>
        <strain evidence="4 5">CBS 166.37</strain>
    </source>
</reference>
<feature type="region of interest" description="Disordered" evidence="2">
    <location>
        <begin position="1"/>
        <end position="22"/>
    </location>
</feature>
<dbReference type="CDD" id="cd02440">
    <property type="entry name" value="AdoMet_MTases"/>
    <property type="match status" value="1"/>
</dbReference>
<dbReference type="GO" id="GO:0008168">
    <property type="term" value="F:methyltransferase activity"/>
    <property type="evidence" value="ECO:0007669"/>
    <property type="project" value="UniProtKB-KW"/>
</dbReference>
<dbReference type="Proteomes" id="UP000308652">
    <property type="component" value="Unassembled WGS sequence"/>
</dbReference>
<evidence type="ECO:0000256" key="2">
    <source>
        <dbReference type="SAM" id="MobiDB-lite"/>
    </source>
</evidence>
<dbReference type="STRING" id="68775.A0A5C3LFS6"/>
<evidence type="ECO:0000259" key="3">
    <source>
        <dbReference type="Pfam" id="PF08242"/>
    </source>
</evidence>
<dbReference type="Pfam" id="PF08242">
    <property type="entry name" value="Methyltransf_12"/>
    <property type="match status" value="1"/>
</dbReference>
<proteinExistence type="predicted"/>
<dbReference type="PANTHER" id="PTHR43861:SF3">
    <property type="entry name" value="PUTATIVE (AFU_ORTHOLOGUE AFUA_2G14390)-RELATED"/>
    <property type="match status" value="1"/>
</dbReference>
<keyword evidence="5" id="KW-1185">Reference proteome</keyword>
<evidence type="ECO:0000256" key="1">
    <source>
        <dbReference type="ARBA" id="ARBA00022679"/>
    </source>
</evidence>
<dbReference type="AlphaFoldDB" id="A0A5C3LFS6"/>
<protein>
    <submittedName>
        <fullName evidence="4">S-adenosyl-L-methionine-dependent methyltransferase</fullName>
    </submittedName>
</protein>
<dbReference type="Gene3D" id="3.40.50.150">
    <property type="entry name" value="Vaccinia Virus protein VP39"/>
    <property type="match status" value="1"/>
</dbReference>
<keyword evidence="4" id="KW-0489">Methyltransferase</keyword>
<evidence type="ECO:0000313" key="5">
    <source>
        <dbReference type="Proteomes" id="UP000308652"/>
    </source>
</evidence>
<name>A0A5C3LFS6_9AGAR</name>
<dbReference type="InterPro" id="IPR013217">
    <property type="entry name" value="Methyltransf_12"/>
</dbReference>
<accession>A0A5C3LFS6</accession>
<dbReference type="GO" id="GO:0032259">
    <property type="term" value="P:methylation"/>
    <property type="evidence" value="ECO:0007669"/>
    <property type="project" value="UniProtKB-KW"/>
</dbReference>
<feature type="domain" description="Methyltransferase type 12" evidence="3">
    <location>
        <begin position="67"/>
        <end position="165"/>
    </location>
</feature>
<sequence length="243" mass="26777">MSHSHTHGPGEHHHGHSHHDYTNANQEHYDKTATEYDAIPGAVERSQRSVEALRDAYPFDKSSTTVMEFACGTGLVSKGLFPYVRSILGVDISQGMIDQYNKRVDAEGVPADSFHAIRAELKGEDGELDGKKFDVIICCSAYHHFSSVEEITRILVSFLKPGGTLLIIDHKPTSREEMESIWPGKFSDQVVALPGGFEEEVVQKLFEGAGLVDFVHKDVPSAKVIRDMELFVAKGVKPLTSGV</sequence>
<dbReference type="OrthoDB" id="3647at2759"/>
<dbReference type="InterPro" id="IPR029063">
    <property type="entry name" value="SAM-dependent_MTases_sf"/>
</dbReference>
<evidence type="ECO:0000313" key="4">
    <source>
        <dbReference type="EMBL" id="TFK31989.1"/>
    </source>
</evidence>
<dbReference type="SUPFAM" id="SSF53335">
    <property type="entry name" value="S-adenosyl-L-methionine-dependent methyltransferases"/>
    <property type="match status" value="1"/>
</dbReference>
<dbReference type="EMBL" id="ML213692">
    <property type="protein sequence ID" value="TFK31989.1"/>
    <property type="molecule type" value="Genomic_DNA"/>
</dbReference>
<organism evidence="4 5">
    <name type="scientific">Crucibulum laeve</name>
    <dbReference type="NCBI Taxonomy" id="68775"/>
    <lineage>
        <taxon>Eukaryota</taxon>
        <taxon>Fungi</taxon>
        <taxon>Dikarya</taxon>
        <taxon>Basidiomycota</taxon>
        <taxon>Agaricomycotina</taxon>
        <taxon>Agaricomycetes</taxon>
        <taxon>Agaricomycetidae</taxon>
        <taxon>Agaricales</taxon>
        <taxon>Agaricineae</taxon>
        <taxon>Nidulariaceae</taxon>
        <taxon>Crucibulum</taxon>
    </lineage>
</organism>
<dbReference type="PANTHER" id="PTHR43861">
    <property type="entry name" value="TRANS-ACONITATE 2-METHYLTRANSFERASE-RELATED"/>
    <property type="match status" value="1"/>
</dbReference>
<keyword evidence="1 4" id="KW-0808">Transferase</keyword>